<name>A0A7J8HBS9_MOLMO</name>
<organism evidence="2 3">
    <name type="scientific">Molossus molossus</name>
    <name type="common">Pallas' mastiff bat</name>
    <name type="synonym">Vespertilio molossus</name>
    <dbReference type="NCBI Taxonomy" id="27622"/>
    <lineage>
        <taxon>Eukaryota</taxon>
        <taxon>Metazoa</taxon>
        <taxon>Chordata</taxon>
        <taxon>Craniata</taxon>
        <taxon>Vertebrata</taxon>
        <taxon>Euteleostomi</taxon>
        <taxon>Mammalia</taxon>
        <taxon>Eutheria</taxon>
        <taxon>Laurasiatheria</taxon>
        <taxon>Chiroptera</taxon>
        <taxon>Yangochiroptera</taxon>
        <taxon>Molossidae</taxon>
        <taxon>Molossus</taxon>
    </lineage>
</organism>
<evidence type="ECO:0000256" key="1">
    <source>
        <dbReference type="SAM" id="MobiDB-lite"/>
    </source>
</evidence>
<dbReference type="InParanoid" id="A0A7J8HBS9"/>
<evidence type="ECO:0000313" key="3">
    <source>
        <dbReference type="Proteomes" id="UP000550707"/>
    </source>
</evidence>
<accession>A0A7J8HBS9</accession>
<sequence length="138" mass="15474">MCPFHIDVSLSPSLPSSLPSFLSLPPPSLSPHSLSLSLSQINTYLFYLTFPHSHIHTHNAQGSIIRTIIYFFNPHPRIYIFFFHLPLDREGGSEGETHQLVASHTTRPGPRTEPQPKYVPLSRIKPTTPWSAGQCSNC</sequence>
<protein>
    <submittedName>
        <fullName evidence="2">Uncharacterized protein</fullName>
    </submittedName>
</protein>
<proteinExistence type="predicted"/>
<keyword evidence="3" id="KW-1185">Reference proteome</keyword>
<comment type="caution">
    <text evidence="2">The sequence shown here is derived from an EMBL/GenBank/DDBJ whole genome shotgun (WGS) entry which is preliminary data.</text>
</comment>
<dbReference type="Proteomes" id="UP000550707">
    <property type="component" value="Unassembled WGS sequence"/>
</dbReference>
<dbReference type="AlphaFoldDB" id="A0A7J8HBS9"/>
<feature type="region of interest" description="Disordered" evidence="1">
    <location>
        <begin position="93"/>
        <end position="120"/>
    </location>
</feature>
<evidence type="ECO:0000313" key="2">
    <source>
        <dbReference type="EMBL" id="KAF6469723.1"/>
    </source>
</evidence>
<gene>
    <name evidence="2" type="ORF">HJG59_011100</name>
</gene>
<reference evidence="2 3" key="1">
    <citation type="journal article" date="2020" name="Nature">
        <title>Six reference-quality genomes reveal evolution of bat adaptations.</title>
        <authorList>
            <person name="Jebb D."/>
            <person name="Huang Z."/>
            <person name="Pippel M."/>
            <person name="Hughes G.M."/>
            <person name="Lavrichenko K."/>
            <person name="Devanna P."/>
            <person name="Winkler S."/>
            <person name="Jermiin L.S."/>
            <person name="Skirmuntt E.C."/>
            <person name="Katzourakis A."/>
            <person name="Burkitt-Gray L."/>
            <person name="Ray D.A."/>
            <person name="Sullivan K.A.M."/>
            <person name="Roscito J.G."/>
            <person name="Kirilenko B.M."/>
            <person name="Davalos L.M."/>
            <person name="Corthals A.P."/>
            <person name="Power M.L."/>
            <person name="Jones G."/>
            <person name="Ransome R.D."/>
            <person name="Dechmann D.K.N."/>
            <person name="Locatelli A.G."/>
            <person name="Puechmaille S.J."/>
            <person name="Fedrigo O."/>
            <person name="Jarvis E.D."/>
            <person name="Hiller M."/>
            <person name="Vernes S.C."/>
            <person name="Myers E.W."/>
            <person name="Teeling E.C."/>
        </authorList>
    </citation>
    <scope>NUCLEOTIDE SEQUENCE [LARGE SCALE GENOMIC DNA]</scope>
    <source>
        <strain evidence="2">MMolMol1</strain>
        <tissue evidence="2">Muscle</tissue>
    </source>
</reference>
<dbReference type="EMBL" id="JACASF010000007">
    <property type="protein sequence ID" value="KAF6469723.1"/>
    <property type="molecule type" value="Genomic_DNA"/>
</dbReference>